<dbReference type="Proteomes" id="UP000001366">
    <property type="component" value="Chromosome"/>
</dbReference>
<feature type="transmembrane region" description="Helical" evidence="2">
    <location>
        <begin position="48"/>
        <end position="80"/>
    </location>
</feature>
<protein>
    <recommendedName>
        <fullName evidence="5">ATP synthase subunit I</fullName>
    </recommendedName>
</protein>
<feature type="coiled-coil region" evidence="1">
    <location>
        <begin position="82"/>
        <end position="109"/>
    </location>
</feature>
<dbReference type="AlphaFoldDB" id="C0QSP9"/>
<keyword evidence="2" id="KW-0812">Transmembrane</keyword>
<gene>
    <name evidence="3" type="ordered locus">PERMA_1934</name>
</gene>
<feature type="transmembrane region" description="Helical" evidence="2">
    <location>
        <begin position="6"/>
        <end position="27"/>
    </location>
</feature>
<accession>C0QSP9</accession>
<dbReference type="RefSeq" id="WP_012676884.1">
    <property type="nucleotide sequence ID" value="NC_012440.1"/>
</dbReference>
<keyword evidence="2" id="KW-0472">Membrane</keyword>
<dbReference type="EMBL" id="CP001230">
    <property type="protein sequence ID" value="ACO04647.1"/>
    <property type="molecule type" value="Genomic_DNA"/>
</dbReference>
<name>C0QSP9_PERMH</name>
<dbReference type="OrthoDB" id="15212at2"/>
<proteinExistence type="predicted"/>
<keyword evidence="2" id="KW-1133">Transmembrane helix</keyword>
<dbReference type="PaxDb" id="123214-PERMA_1934"/>
<dbReference type="HOGENOM" id="CLU_2262391_0_0_0"/>
<evidence type="ECO:0000256" key="1">
    <source>
        <dbReference type="SAM" id="Coils"/>
    </source>
</evidence>
<sequence>MDLKILLYFPLFILGIVAGFFYFSHMWKSINIYGAEKNKILKSMLIRLPIPIVAVLIGSIAGIGGIISVLVGFTTFQIYFLVKTGKRLKEEIEREAEESENENKGDIEKN</sequence>
<evidence type="ECO:0000313" key="3">
    <source>
        <dbReference type="EMBL" id="ACO04647.1"/>
    </source>
</evidence>
<evidence type="ECO:0000313" key="4">
    <source>
        <dbReference type="Proteomes" id="UP000001366"/>
    </source>
</evidence>
<dbReference type="STRING" id="123214.PERMA_1934"/>
<keyword evidence="1" id="KW-0175">Coiled coil</keyword>
<evidence type="ECO:0008006" key="5">
    <source>
        <dbReference type="Google" id="ProtNLM"/>
    </source>
</evidence>
<organism evidence="3 4">
    <name type="scientific">Persephonella marina (strain DSM 14350 / EX-H1)</name>
    <dbReference type="NCBI Taxonomy" id="123214"/>
    <lineage>
        <taxon>Bacteria</taxon>
        <taxon>Pseudomonadati</taxon>
        <taxon>Aquificota</taxon>
        <taxon>Aquificia</taxon>
        <taxon>Aquificales</taxon>
        <taxon>Hydrogenothermaceae</taxon>
        <taxon>Persephonella</taxon>
    </lineage>
</organism>
<reference evidence="3 4" key="1">
    <citation type="journal article" date="2009" name="J. Bacteriol.">
        <title>Complete and draft genome sequences of six members of the Aquificales.</title>
        <authorList>
            <person name="Reysenbach A.L."/>
            <person name="Hamamura N."/>
            <person name="Podar M."/>
            <person name="Griffiths E."/>
            <person name="Ferreira S."/>
            <person name="Hochstein R."/>
            <person name="Heidelberg J."/>
            <person name="Johnson J."/>
            <person name="Mead D."/>
            <person name="Pohorille A."/>
            <person name="Sarmiento M."/>
            <person name="Schweighofer K."/>
            <person name="Seshadri R."/>
            <person name="Voytek M.A."/>
        </authorList>
    </citation>
    <scope>NUCLEOTIDE SEQUENCE [LARGE SCALE GENOMIC DNA]</scope>
    <source>
        <strain evidence="4">DSM 14350 / EX-H1</strain>
    </source>
</reference>
<dbReference type="KEGG" id="pmx:PERMA_1934"/>
<keyword evidence="4" id="KW-1185">Reference proteome</keyword>
<evidence type="ECO:0000256" key="2">
    <source>
        <dbReference type="SAM" id="Phobius"/>
    </source>
</evidence>